<evidence type="ECO:0000259" key="2">
    <source>
        <dbReference type="Pfam" id="PF05378"/>
    </source>
</evidence>
<dbReference type="AlphaFoldDB" id="A0A7V5H2R9"/>
<feature type="domain" description="Hydantoinase/oxoprolinase N-terminal" evidence="2">
    <location>
        <begin position="8"/>
        <end position="179"/>
    </location>
</feature>
<dbReference type="EMBL" id="DRTD01000240">
    <property type="protein sequence ID" value="HHE54794.1"/>
    <property type="molecule type" value="Genomic_DNA"/>
</dbReference>
<dbReference type="Proteomes" id="UP000886111">
    <property type="component" value="Unassembled WGS sequence"/>
</dbReference>
<accession>A0A7V5H2R9</accession>
<gene>
    <name evidence="3" type="ORF">ENL21_03360</name>
</gene>
<evidence type="ECO:0000259" key="1">
    <source>
        <dbReference type="Pfam" id="PF01968"/>
    </source>
</evidence>
<organism evidence="3">
    <name type="scientific">Caldithrix abyssi</name>
    <dbReference type="NCBI Taxonomy" id="187145"/>
    <lineage>
        <taxon>Bacteria</taxon>
        <taxon>Pseudomonadati</taxon>
        <taxon>Calditrichota</taxon>
        <taxon>Calditrichia</taxon>
        <taxon>Calditrichales</taxon>
        <taxon>Calditrichaceae</taxon>
        <taxon>Caldithrix</taxon>
    </lineage>
</organism>
<dbReference type="PANTHER" id="PTHR11365">
    <property type="entry name" value="5-OXOPROLINASE RELATED"/>
    <property type="match status" value="1"/>
</dbReference>
<dbReference type="InterPro" id="IPR002821">
    <property type="entry name" value="Hydantoinase_A"/>
</dbReference>
<dbReference type="PANTHER" id="PTHR11365:SF23">
    <property type="entry name" value="HYPOTHETICAL 5-OXOPROLINASE (EUROFUNG)-RELATED"/>
    <property type="match status" value="1"/>
</dbReference>
<evidence type="ECO:0000313" key="3">
    <source>
        <dbReference type="EMBL" id="HHE54794.1"/>
    </source>
</evidence>
<proteinExistence type="predicted"/>
<dbReference type="GO" id="GO:0006749">
    <property type="term" value="P:glutathione metabolic process"/>
    <property type="evidence" value="ECO:0007669"/>
    <property type="project" value="TreeGrafter"/>
</dbReference>
<dbReference type="Pfam" id="PF01968">
    <property type="entry name" value="Hydantoinase_A"/>
    <property type="match status" value="1"/>
</dbReference>
<dbReference type="SUPFAM" id="SSF53067">
    <property type="entry name" value="Actin-like ATPase domain"/>
    <property type="match status" value="1"/>
</dbReference>
<dbReference type="InterPro" id="IPR008040">
    <property type="entry name" value="Hydant_A_N"/>
</dbReference>
<sequence>MMTTRKIKIGIDVGGTFTHAVAINLADFTLLGKICVPTTHQAKEGVARGVIESLHLLLDHAKINPDEITLIAHSTTQATNALLEGDVAPVGIVGMGAGLQARIARRETQIKNLELTPGKFLTSFHRFLNTDRPLSKEQVKETIQSLTDQGAQVIVASEAFGVDHPHNELLVKEVAEEMGVLATAASELTKLYGLRIRTRTAAINASMMPRMLETAHLTEEAVRQSGIKAPLMIMRSDGGIMDINEMRKRPILTMLSGPAAGVAAALMYVKISDGIFMEVGGTSTDISVIKHGKPQVKAASIGGHRLYIKTLDVRTLGIAGGSLPRLSGKHFVDVGPRSAHIANLQYVSFAENESFEQFEIIPFSPLPGDPDDYFYIQPAQSTNRFAITPTGAANFLGTVQGTGHGEANLTSLKTFFNHFSEKLSVPAEKLARQILTISAEKVKPTIKQLMREYKLQKELVKIIGGGGGAPALVPFTANHLQIDHTIAQNTEVLSAIGAALGIIRDSVERTVIEPTETDILTIRQEAMESVKNMGAVPESIEVTVEVDARNKRLIAIATGSSELRTRDLHLAAKTDSELQQIACQILHCSDEQVQLLGQTSQLLAFGCQIVKKHFLGLFKNTLQAIRVLDREGVVRLQINGGQVVQTTVENVRPQVNQLIESLTTFGDAGPLIPDIFVLVSFRIIDLTGLVEAQQIVALLEVELKNIAKGEPVVLIGAKKQ</sequence>
<name>A0A7V5H2R9_CALAY</name>
<feature type="domain" description="Hydantoinase A/oxoprolinase" evidence="1">
    <location>
        <begin position="197"/>
        <end position="502"/>
    </location>
</feature>
<dbReference type="GO" id="GO:0005829">
    <property type="term" value="C:cytosol"/>
    <property type="evidence" value="ECO:0007669"/>
    <property type="project" value="TreeGrafter"/>
</dbReference>
<reference evidence="3" key="1">
    <citation type="journal article" date="2020" name="mSystems">
        <title>Genome- and Community-Level Interaction Insights into Carbon Utilization and Element Cycling Functions of Hydrothermarchaeota in Hydrothermal Sediment.</title>
        <authorList>
            <person name="Zhou Z."/>
            <person name="Liu Y."/>
            <person name="Xu W."/>
            <person name="Pan J."/>
            <person name="Luo Z.H."/>
            <person name="Li M."/>
        </authorList>
    </citation>
    <scope>NUCLEOTIDE SEQUENCE [LARGE SCALE GENOMIC DNA]</scope>
    <source>
        <strain evidence="3">HyVt-76</strain>
    </source>
</reference>
<dbReference type="InterPro" id="IPR045079">
    <property type="entry name" value="Oxoprolinase-like"/>
</dbReference>
<protein>
    <submittedName>
        <fullName evidence="3">Hydantoinase</fullName>
    </submittedName>
</protein>
<dbReference type="Pfam" id="PF05378">
    <property type="entry name" value="Hydant_A_N"/>
    <property type="match status" value="1"/>
</dbReference>
<dbReference type="GO" id="GO:0017168">
    <property type="term" value="F:5-oxoprolinase (ATP-hydrolyzing) activity"/>
    <property type="evidence" value="ECO:0007669"/>
    <property type="project" value="TreeGrafter"/>
</dbReference>
<dbReference type="InterPro" id="IPR043129">
    <property type="entry name" value="ATPase_NBD"/>
</dbReference>
<comment type="caution">
    <text evidence="3">The sequence shown here is derived from an EMBL/GenBank/DDBJ whole genome shotgun (WGS) entry which is preliminary data.</text>
</comment>